<dbReference type="EMBL" id="JAQNWR010000007">
    <property type="protein sequence ID" value="MDC2408558.1"/>
    <property type="molecule type" value="Genomic_DNA"/>
</dbReference>
<dbReference type="RefSeq" id="WP_224440831.1">
    <property type="nucleotide sequence ID" value="NZ_BAABYJ010000001.1"/>
</dbReference>
<evidence type="ECO:0000313" key="3">
    <source>
        <dbReference type="Proteomes" id="UP001214017"/>
    </source>
</evidence>
<evidence type="ECO:0000256" key="1">
    <source>
        <dbReference type="SAM" id="Phobius"/>
    </source>
</evidence>
<reference evidence="2" key="1">
    <citation type="submission" date="2022-10" db="EMBL/GenBank/DDBJ databases">
        <title>Human gut microbiome strain richness.</title>
        <authorList>
            <person name="Chen-Liaw A."/>
        </authorList>
    </citation>
    <scope>NUCLEOTIDE SEQUENCE</scope>
    <source>
        <strain evidence="2">F7_m1001271B151109d0_201107</strain>
    </source>
</reference>
<organism evidence="2 3">
    <name type="scientific">Bacteroides ovatus</name>
    <dbReference type="NCBI Taxonomy" id="28116"/>
    <lineage>
        <taxon>Bacteria</taxon>
        <taxon>Pseudomonadati</taxon>
        <taxon>Bacteroidota</taxon>
        <taxon>Bacteroidia</taxon>
        <taxon>Bacteroidales</taxon>
        <taxon>Bacteroidaceae</taxon>
        <taxon>Bacteroides</taxon>
    </lineage>
</organism>
<keyword evidence="1" id="KW-0472">Membrane</keyword>
<dbReference type="AlphaFoldDB" id="A0AAP3SQG0"/>
<dbReference type="Proteomes" id="UP001214017">
    <property type="component" value="Unassembled WGS sequence"/>
</dbReference>
<comment type="caution">
    <text evidence="2">The sequence shown here is derived from an EMBL/GenBank/DDBJ whole genome shotgun (WGS) entry which is preliminary data.</text>
</comment>
<feature type="transmembrane region" description="Helical" evidence="1">
    <location>
        <begin position="12"/>
        <end position="30"/>
    </location>
</feature>
<dbReference type="GeneID" id="29452910"/>
<accession>A0AAP3SQG0</accession>
<protein>
    <submittedName>
        <fullName evidence="2">Uncharacterized protein</fullName>
    </submittedName>
</protein>
<proteinExistence type="predicted"/>
<gene>
    <name evidence="2" type="ORF">PO240_11800</name>
</gene>
<name>A0AAP3SQG0_BACOV</name>
<keyword evidence="1" id="KW-0812">Transmembrane</keyword>
<evidence type="ECO:0000313" key="2">
    <source>
        <dbReference type="EMBL" id="MDC2408558.1"/>
    </source>
</evidence>
<keyword evidence="1" id="KW-1133">Transmembrane helix</keyword>
<sequence length="175" mass="19899">MKKRHRHMIEIVVTTVTILAGVVTLLSYFSKEKVRVTVCCTESTLLTQKPKIPGITVFVQYEDTILVENLWRICYTLENTGNKNIIGEGAQSSLVVKGGGLPLYTRNIKKMIQLSATENNMVELRDNMLHFKQWLPDECITIEALVESSGENPELYIDEHDIINSKVIFKNSTNR</sequence>